<name>A0ABN3ULE7_9MICO</name>
<sequence>MGFSRLWCGVLAVPLVFGLSGCSPEPPGFVAVGKDDAGRLVGVMVSCSDPADRAVLARLDQHGDPAGPSIAEWTFPQHAETGTSPLVWPMFGPSANPSGPGVSSTTGLPDGALALSIQRDPENGATGVDFTAKEIEGLSGNQYAFHASNTQEVTHGDLKTFLKYADCG</sequence>
<accession>A0ABN3ULE7</accession>
<protein>
    <submittedName>
        <fullName evidence="1">Uncharacterized protein</fullName>
    </submittedName>
</protein>
<evidence type="ECO:0000313" key="2">
    <source>
        <dbReference type="Proteomes" id="UP001501326"/>
    </source>
</evidence>
<dbReference type="Proteomes" id="UP001501326">
    <property type="component" value="Unassembled WGS sequence"/>
</dbReference>
<dbReference type="EMBL" id="BAAARN010000001">
    <property type="protein sequence ID" value="GAA2735010.1"/>
    <property type="molecule type" value="Genomic_DNA"/>
</dbReference>
<evidence type="ECO:0000313" key="1">
    <source>
        <dbReference type="EMBL" id="GAA2735010.1"/>
    </source>
</evidence>
<comment type="caution">
    <text evidence="1">The sequence shown here is derived from an EMBL/GenBank/DDBJ whole genome shotgun (WGS) entry which is preliminary data.</text>
</comment>
<reference evidence="1 2" key="1">
    <citation type="journal article" date="2019" name="Int. J. Syst. Evol. Microbiol.">
        <title>The Global Catalogue of Microorganisms (GCM) 10K type strain sequencing project: providing services to taxonomists for standard genome sequencing and annotation.</title>
        <authorList>
            <consortium name="The Broad Institute Genomics Platform"/>
            <consortium name="The Broad Institute Genome Sequencing Center for Infectious Disease"/>
            <person name="Wu L."/>
            <person name="Ma J."/>
        </authorList>
    </citation>
    <scope>NUCLEOTIDE SEQUENCE [LARGE SCALE GENOMIC DNA]</scope>
    <source>
        <strain evidence="1 2">JCM 16378</strain>
    </source>
</reference>
<gene>
    <name evidence="1" type="ORF">GCM10009867_16370</name>
</gene>
<organism evidence="1 2">
    <name type="scientific">Pedococcus aerophilus</name>
    <dbReference type="NCBI Taxonomy" id="436356"/>
    <lineage>
        <taxon>Bacteria</taxon>
        <taxon>Bacillati</taxon>
        <taxon>Actinomycetota</taxon>
        <taxon>Actinomycetes</taxon>
        <taxon>Micrococcales</taxon>
        <taxon>Intrasporangiaceae</taxon>
        <taxon>Pedococcus</taxon>
    </lineage>
</organism>
<proteinExistence type="predicted"/>
<keyword evidence="2" id="KW-1185">Reference proteome</keyword>
<dbReference type="PROSITE" id="PS51257">
    <property type="entry name" value="PROKAR_LIPOPROTEIN"/>
    <property type="match status" value="1"/>
</dbReference>